<proteinExistence type="predicted"/>
<feature type="region of interest" description="Disordered" evidence="1">
    <location>
        <begin position="300"/>
        <end position="464"/>
    </location>
</feature>
<keyword evidence="5" id="KW-1185">Reference proteome</keyword>
<protein>
    <submittedName>
        <fullName evidence="4">Uncharacterized protein</fullName>
    </submittedName>
</protein>
<keyword evidence="2" id="KW-0812">Transmembrane</keyword>
<feature type="compositionally biased region" description="Polar residues" evidence="1">
    <location>
        <begin position="250"/>
        <end position="261"/>
    </location>
</feature>
<dbReference type="Proteomes" id="UP001152795">
    <property type="component" value="Unassembled WGS sequence"/>
</dbReference>
<sequence>MSEGLVLFHKFLVLILITIYAEALNPDPWETYDGRNCHWDRVRRGPASYDLISSNSNSARSYASITTTYRVSDQVPGDFCVQFMVQPSRYLNLILVIINSEVRNPVDTLPSGISQTCVDHDSFDDIKVSFNVTCSQFPHIGITIYDAKIGKPSTTTPFPTMNGEPTNDVGDIQYVGVVVGAICIALFTLFSCLTIISARRSNHRDTTRRTLPSASCQEEDDRPDVVADNAPPSYDAVMACPDLYPPTPQDSPHATPETTPHLSLHRRALLNQHMGSLPGSGSASPQLHRQSFTHSIASDDLDEIPEYPPPPYPGLANGDVSTSIPENTTDNATEVDNTPGVMPGIENLIVNQSESDSSAASSPNQNSSPLDDQENPWVLNNVGNSHLRDRDHNPPSRVNTEQYPMRARTLSDDSTRSNENSQEESTSSSNSQVIDTTSESAHGRNPKPGIESGSQDVELRVAVV</sequence>
<keyword evidence="3" id="KW-0732">Signal</keyword>
<keyword evidence="2" id="KW-0472">Membrane</keyword>
<reference evidence="4" key="1">
    <citation type="submission" date="2020-04" db="EMBL/GenBank/DDBJ databases">
        <authorList>
            <person name="Alioto T."/>
            <person name="Alioto T."/>
            <person name="Gomez Garrido J."/>
        </authorList>
    </citation>
    <scope>NUCLEOTIDE SEQUENCE</scope>
    <source>
        <strain evidence="4">A484AB</strain>
    </source>
</reference>
<dbReference type="EMBL" id="CACRXK020013801">
    <property type="protein sequence ID" value="CAB4025748.1"/>
    <property type="molecule type" value="Genomic_DNA"/>
</dbReference>
<feature type="compositionally biased region" description="Low complexity" evidence="1">
    <location>
        <begin position="417"/>
        <end position="432"/>
    </location>
</feature>
<accession>A0A6S7J5I7</accession>
<dbReference type="AlphaFoldDB" id="A0A6S7J5I7"/>
<evidence type="ECO:0000256" key="3">
    <source>
        <dbReference type="SAM" id="SignalP"/>
    </source>
</evidence>
<evidence type="ECO:0000313" key="4">
    <source>
        <dbReference type="EMBL" id="CAB4025748.1"/>
    </source>
</evidence>
<keyword evidence="2" id="KW-1133">Transmembrane helix</keyword>
<feature type="region of interest" description="Disordered" evidence="1">
    <location>
        <begin position="203"/>
        <end position="261"/>
    </location>
</feature>
<evidence type="ECO:0000313" key="5">
    <source>
        <dbReference type="Proteomes" id="UP001152795"/>
    </source>
</evidence>
<name>A0A6S7J5I7_PARCT</name>
<feature type="chain" id="PRO_5043848520" evidence="3">
    <location>
        <begin position="24"/>
        <end position="464"/>
    </location>
</feature>
<feature type="signal peptide" evidence="3">
    <location>
        <begin position="1"/>
        <end position="23"/>
    </location>
</feature>
<comment type="caution">
    <text evidence="4">The sequence shown here is derived from an EMBL/GenBank/DDBJ whole genome shotgun (WGS) entry which is preliminary data.</text>
</comment>
<evidence type="ECO:0000256" key="1">
    <source>
        <dbReference type="SAM" id="MobiDB-lite"/>
    </source>
</evidence>
<feature type="compositionally biased region" description="Low complexity" evidence="1">
    <location>
        <begin position="352"/>
        <end position="369"/>
    </location>
</feature>
<evidence type="ECO:0000256" key="2">
    <source>
        <dbReference type="SAM" id="Phobius"/>
    </source>
</evidence>
<organism evidence="4 5">
    <name type="scientific">Paramuricea clavata</name>
    <name type="common">Red gorgonian</name>
    <name type="synonym">Violescent sea-whip</name>
    <dbReference type="NCBI Taxonomy" id="317549"/>
    <lineage>
        <taxon>Eukaryota</taxon>
        <taxon>Metazoa</taxon>
        <taxon>Cnidaria</taxon>
        <taxon>Anthozoa</taxon>
        <taxon>Octocorallia</taxon>
        <taxon>Malacalcyonacea</taxon>
        <taxon>Plexauridae</taxon>
        <taxon>Paramuricea</taxon>
    </lineage>
</organism>
<feature type="transmembrane region" description="Helical" evidence="2">
    <location>
        <begin position="174"/>
        <end position="198"/>
    </location>
</feature>
<gene>
    <name evidence="4" type="ORF">PACLA_8A027806</name>
</gene>
<feature type="compositionally biased region" description="Polar residues" evidence="1">
    <location>
        <begin position="319"/>
        <end position="336"/>
    </location>
</feature>
<dbReference type="OrthoDB" id="10483167at2759"/>